<keyword evidence="2" id="KW-0472">Membrane</keyword>
<sequence>MSSWSAIPPPWTVTLQSLQSAPKTNNEQRAGNSRERLSSGQTTKFPLLFAIFRGVFICSVNLEYLAALMALAPRLSHLIRAIVVAFLGYALVAVLTAPVNTNDVARITWTEEPEVEKGEEGLDVSK</sequence>
<name>A0A4V1IPE2_9FUNG</name>
<protein>
    <submittedName>
        <fullName evidence="3">Uncharacterized protein</fullName>
    </submittedName>
</protein>
<evidence type="ECO:0000313" key="4">
    <source>
        <dbReference type="Proteomes" id="UP000269721"/>
    </source>
</evidence>
<keyword evidence="4" id="KW-1185">Reference proteome</keyword>
<dbReference type="EMBL" id="ML002138">
    <property type="protein sequence ID" value="RKO82747.1"/>
    <property type="molecule type" value="Genomic_DNA"/>
</dbReference>
<keyword evidence="2" id="KW-1133">Transmembrane helix</keyword>
<feature type="compositionally biased region" description="Polar residues" evidence="1">
    <location>
        <begin position="18"/>
        <end position="31"/>
    </location>
</feature>
<proteinExistence type="predicted"/>
<evidence type="ECO:0000313" key="3">
    <source>
        <dbReference type="EMBL" id="RKO82747.1"/>
    </source>
</evidence>
<feature type="region of interest" description="Disordered" evidence="1">
    <location>
        <begin position="18"/>
        <end position="39"/>
    </location>
</feature>
<gene>
    <name evidence="3" type="ORF">BDK51DRAFT_46167</name>
</gene>
<accession>A0A4V1IPE2</accession>
<reference evidence="4" key="1">
    <citation type="journal article" date="2018" name="Nat. Microbiol.">
        <title>Leveraging single-cell genomics to expand the fungal tree of life.</title>
        <authorList>
            <person name="Ahrendt S.R."/>
            <person name="Quandt C.A."/>
            <person name="Ciobanu D."/>
            <person name="Clum A."/>
            <person name="Salamov A."/>
            <person name="Andreopoulos B."/>
            <person name="Cheng J.F."/>
            <person name="Woyke T."/>
            <person name="Pelin A."/>
            <person name="Henrissat B."/>
            <person name="Reynolds N.K."/>
            <person name="Benny G.L."/>
            <person name="Smith M.E."/>
            <person name="James T.Y."/>
            <person name="Grigoriev I.V."/>
        </authorList>
    </citation>
    <scope>NUCLEOTIDE SEQUENCE [LARGE SCALE GENOMIC DNA]</scope>
</reference>
<keyword evidence="2" id="KW-0812">Transmembrane</keyword>
<dbReference type="Proteomes" id="UP000269721">
    <property type="component" value="Unassembled WGS sequence"/>
</dbReference>
<organism evidence="3 4">
    <name type="scientific">Blyttiomyces helicus</name>
    <dbReference type="NCBI Taxonomy" id="388810"/>
    <lineage>
        <taxon>Eukaryota</taxon>
        <taxon>Fungi</taxon>
        <taxon>Fungi incertae sedis</taxon>
        <taxon>Chytridiomycota</taxon>
        <taxon>Chytridiomycota incertae sedis</taxon>
        <taxon>Chytridiomycetes</taxon>
        <taxon>Chytridiomycetes incertae sedis</taxon>
        <taxon>Blyttiomyces</taxon>
    </lineage>
</organism>
<evidence type="ECO:0000256" key="2">
    <source>
        <dbReference type="SAM" id="Phobius"/>
    </source>
</evidence>
<feature type="transmembrane region" description="Helical" evidence="2">
    <location>
        <begin position="78"/>
        <end position="99"/>
    </location>
</feature>
<feature type="transmembrane region" description="Helical" evidence="2">
    <location>
        <begin position="45"/>
        <end position="66"/>
    </location>
</feature>
<dbReference type="AlphaFoldDB" id="A0A4V1IPE2"/>
<evidence type="ECO:0000256" key="1">
    <source>
        <dbReference type="SAM" id="MobiDB-lite"/>
    </source>
</evidence>